<dbReference type="KEGG" id="bmic:BmR1_04g05185"/>
<dbReference type="Proteomes" id="UP000002899">
    <property type="component" value="Chromosome IV"/>
</dbReference>
<proteinExistence type="predicted"/>
<dbReference type="VEuPathDB" id="PiroplasmaDB:BmR1_04g05185"/>
<dbReference type="OrthoDB" id="361147at2759"/>
<evidence type="ECO:0000313" key="2">
    <source>
        <dbReference type="EMBL" id="SIO73523.1"/>
    </source>
</evidence>
<keyword evidence="1" id="KW-0812">Transmembrane</keyword>
<evidence type="ECO:0000313" key="3">
    <source>
        <dbReference type="Proteomes" id="UP000002899"/>
    </source>
</evidence>
<feature type="transmembrane region" description="Helical" evidence="1">
    <location>
        <begin position="12"/>
        <end position="34"/>
    </location>
</feature>
<reference evidence="2 3" key="3">
    <citation type="journal article" date="2016" name="Sci. Rep.">
        <title>Genome-wide diversity and gene expression profiling of Babesia microti isolates identify polymorphic genes that mediate host-pathogen interactions.</title>
        <authorList>
            <person name="Silva J.C."/>
            <person name="Cornillot E."/>
            <person name="McCracken C."/>
            <person name="Usmani-Brown S."/>
            <person name="Dwivedi A."/>
            <person name="Ifeonu O.O."/>
            <person name="Crabtree J."/>
            <person name="Gotia H.T."/>
            <person name="Virji A.Z."/>
            <person name="Reynes C."/>
            <person name="Colinge J."/>
            <person name="Kumar V."/>
            <person name="Lawres L."/>
            <person name="Pazzi J.E."/>
            <person name="Pablo J.V."/>
            <person name="Hung C."/>
            <person name="Brancato J."/>
            <person name="Kumari P."/>
            <person name="Orvis J."/>
            <person name="Tretina K."/>
            <person name="Chibucos M."/>
            <person name="Ott S."/>
            <person name="Sadzewicz L."/>
            <person name="Sengamalay N."/>
            <person name="Shetty A.C."/>
            <person name="Su Q."/>
            <person name="Tallon L."/>
            <person name="Fraser C.M."/>
            <person name="Frutos R."/>
            <person name="Molina D.M."/>
            <person name="Krause P.J."/>
            <person name="Ben Mamoun C."/>
        </authorList>
    </citation>
    <scope>NUCLEOTIDE SEQUENCE [LARGE SCALE GENOMIC DNA]</scope>
    <source>
        <strain evidence="2 3">RI</strain>
    </source>
</reference>
<keyword evidence="3" id="KW-1185">Reference proteome</keyword>
<gene>
    <name evidence="2" type="ORF">BmR1_04g05185</name>
</gene>
<dbReference type="GeneID" id="24425681"/>
<keyword evidence="1" id="KW-0472">Membrane</keyword>
<protein>
    <submittedName>
        <fullName evidence="2">Uncharacterized protein</fullName>
    </submittedName>
</protein>
<sequence length="502" mass="58958">MRRPGWLNLMQILIELPIILSSIFFNLLLIAPILSISNRHSTNLNVAYIFPYIGTKYTNLRFELLANKPRLKAVAHFVRTRPRKSGSSKMYPSPPLYYQDTNDYFGSPPEYFSAPVSKAVELINSQEWLKSIIKDPNLIVKDQDSIASKCTELSKTLLNISKEMECDVSEDLSLFFERLGRDPQKYKYYLSPIETMNVIQNQWEIKENYLFNRCKKRLFTRLKDIFHKLKSIGFSEEQLKTPEIWHRYGVFKSLPKCTLTEVYFQKHRFGLTYGPKNLYYLSPDNQLKSNINLIYSSDTASIGTNDGKSDKKELPEGKYFTSAEEALSSTVLYNICDRLKVLEFWKFDTGTQQTLINVAKCYHTKLNYNTQESQEVYAIRDFLFSWLYPDYILPQSIYELEQSVCHNYRIKTLERSLGKMLNCWIGSGAPKPTIKGKTEKYRNLIIWKSLTKKARKNIAHQYIVKLMKEKVRERVRQREAYRKAITAKHRKKRIRTLSNEEN</sequence>
<keyword evidence="1" id="KW-1133">Transmembrane helix</keyword>
<dbReference type="EMBL" id="LN871599">
    <property type="protein sequence ID" value="SIO73523.1"/>
    <property type="molecule type" value="Genomic_DNA"/>
</dbReference>
<reference evidence="2 3" key="2">
    <citation type="journal article" date="2013" name="PLoS ONE">
        <title>Whole genome mapping and re-organization of the nuclear and mitochondrial genomes of Babesia microti isolates.</title>
        <authorList>
            <person name="Cornillot E."/>
            <person name="Dassouli A."/>
            <person name="Garg A."/>
            <person name="Pachikara N."/>
            <person name="Randazzo S."/>
            <person name="Depoix D."/>
            <person name="Carcy B."/>
            <person name="Delbecq S."/>
            <person name="Frutos R."/>
            <person name="Silva J.C."/>
            <person name="Sutton R."/>
            <person name="Krause P.J."/>
            <person name="Mamoun C.B."/>
        </authorList>
    </citation>
    <scope>NUCLEOTIDE SEQUENCE [LARGE SCALE GENOMIC DNA]</scope>
    <source>
        <strain evidence="2 3">RI</strain>
    </source>
</reference>
<dbReference type="AlphaFoldDB" id="A0A1N6LXC7"/>
<organism evidence="2 3">
    <name type="scientific">Babesia microti (strain RI)</name>
    <dbReference type="NCBI Taxonomy" id="1133968"/>
    <lineage>
        <taxon>Eukaryota</taxon>
        <taxon>Sar</taxon>
        <taxon>Alveolata</taxon>
        <taxon>Apicomplexa</taxon>
        <taxon>Aconoidasida</taxon>
        <taxon>Piroplasmida</taxon>
        <taxon>Babesiidae</taxon>
        <taxon>Babesia</taxon>
    </lineage>
</organism>
<reference evidence="2 3" key="1">
    <citation type="journal article" date="2012" name="Nucleic Acids Res.">
        <title>Sequencing of the smallest Apicomplexan genome from the human pathogen Babesia microti.</title>
        <authorList>
            <person name="Cornillot E."/>
            <person name="Hadj-Kaddour K."/>
            <person name="Dassouli A."/>
            <person name="Noel B."/>
            <person name="Ranwez V."/>
            <person name="Vacherie B."/>
            <person name="Augagneur Y."/>
            <person name="Bres V."/>
            <person name="Duclos A."/>
            <person name="Randazzo S."/>
            <person name="Carcy B."/>
            <person name="Debierre-Grockiego F."/>
            <person name="Delbecq S."/>
            <person name="Moubri-Menage K."/>
            <person name="Shams-Eldin H."/>
            <person name="Usmani-Brown S."/>
            <person name="Bringaud F."/>
            <person name="Wincker P."/>
            <person name="Vivares C.P."/>
            <person name="Schwarz R.T."/>
            <person name="Schetters T.P."/>
            <person name="Krause P.J."/>
            <person name="Gorenflot A."/>
            <person name="Berry V."/>
            <person name="Barbe V."/>
            <person name="Ben Mamoun C."/>
        </authorList>
    </citation>
    <scope>NUCLEOTIDE SEQUENCE [LARGE SCALE GENOMIC DNA]</scope>
    <source>
        <strain evidence="2 3">RI</strain>
    </source>
</reference>
<name>A0A1N6LXC7_BABMR</name>
<dbReference type="RefSeq" id="XP_021337615.1">
    <property type="nucleotide sequence ID" value="XM_021482358.1"/>
</dbReference>
<evidence type="ECO:0000256" key="1">
    <source>
        <dbReference type="SAM" id="Phobius"/>
    </source>
</evidence>
<accession>A0A1N6LXC7</accession>